<dbReference type="OrthoDB" id="2270427at2"/>
<organism evidence="4 5">
    <name type="scientific">Providencia alcalifaciens</name>
    <dbReference type="NCBI Taxonomy" id="126385"/>
    <lineage>
        <taxon>Bacteria</taxon>
        <taxon>Pseudomonadati</taxon>
        <taxon>Pseudomonadota</taxon>
        <taxon>Gammaproteobacteria</taxon>
        <taxon>Enterobacterales</taxon>
        <taxon>Morganellaceae</taxon>
        <taxon>Providencia</taxon>
    </lineage>
</organism>
<dbReference type="Pfam" id="PF08223">
    <property type="entry name" value="PaaX_C"/>
    <property type="match status" value="1"/>
</dbReference>
<sequence length="313" mass="36169">METKLSQFIHYAIESQPISGTSLISSLYGDALHHRGGEVWLGSLTKLLEPMGFSDRFVRTSVFRLQKENWLDVEKIGRRSYYRISERGQNRFRRAESKIYLSEQPEWDGTWDLLLLESADKDEKIRLKKEFGWLGFGQFNSGLMAAPSRTQSDIPALLGELNAADQVIYFRADYPFNRSEKKLKELVFDAWSLPEISEHYHQFISLFRPVALLLKEHGEQAISPELCFQLRLLLIHFYRRVILKDPLLPDELLPAQWEGHIARHLCTNIYQRIDQGATQYVTGLCETTVGELPQPSSAYYRRFGGILRELAAA</sequence>
<dbReference type="Pfam" id="PF07848">
    <property type="entry name" value="PaaX"/>
    <property type="match status" value="1"/>
</dbReference>
<gene>
    <name evidence="4" type="ORF">EC835_10875</name>
</gene>
<dbReference type="Gene3D" id="1.20.58.1460">
    <property type="match status" value="1"/>
</dbReference>
<dbReference type="InterPro" id="IPR013225">
    <property type="entry name" value="PaaX_C"/>
</dbReference>
<proteinExistence type="predicted"/>
<evidence type="ECO:0000259" key="1">
    <source>
        <dbReference type="Pfam" id="PF07848"/>
    </source>
</evidence>
<dbReference type="NCBIfam" id="TIGR02277">
    <property type="entry name" value="PaaX_trns_reg"/>
    <property type="match status" value="1"/>
</dbReference>
<reference evidence="4 5" key="1">
    <citation type="submission" date="2019-03" db="EMBL/GenBank/DDBJ databases">
        <title>Genomic analyses of the natural microbiome of Caenorhabditis elegans.</title>
        <authorList>
            <person name="Samuel B."/>
        </authorList>
    </citation>
    <scope>NUCLEOTIDE SEQUENCE [LARGE SCALE GENOMIC DNA]</scope>
    <source>
        <strain evidence="4 5">JUb102</strain>
    </source>
</reference>
<dbReference type="InterPro" id="IPR036388">
    <property type="entry name" value="WH-like_DNA-bd_sf"/>
</dbReference>
<name>A0A4R3NGY1_9GAMM</name>
<evidence type="ECO:0000313" key="4">
    <source>
        <dbReference type="EMBL" id="TCT30926.1"/>
    </source>
</evidence>
<evidence type="ECO:0000313" key="5">
    <source>
        <dbReference type="Proteomes" id="UP000295055"/>
    </source>
</evidence>
<protein>
    <submittedName>
        <fullName evidence="4">PaaX family transcriptional regulator</fullName>
    </submittedName>
</protein>
<dbReference type="Pfam" id="PF20803">
    <property type="entry name" value="PaaX_M"/>
    <property type="match status" value="1"/>
</dbReference>
<dbReference type="RefSeq" id="WP_036983814.1">
    <property type="nucleotide sequence ID" value="NZ_CABKTH010000025.1"/>
</dbReference>
<dbReference type="Gene3D" id="1.10.10.10">
    <property type="entry name" value="Winged helix-like DNA-binding domain superfamily/Winged helix DNA-binding domain"/>
    <property type="match status" value="1"/>
</dbReference>
<feature type="domain" description="Transcriptional repressor PaaX-like central Cas2-like" evidence="3">
    <location>
        <begin position="105"/>
        <end position="181"/>
    </location>
</feature>
<feature type="domain" description="Transcriptional repressor PaaX-like C-terminal" evidence="2">
    <location>
        <begin position="191"/>
        <end position="281"/>
    </location>
</feature>
<comment type="caution">
    <text evidence="4">The sequence shown here is derived from an EMBL/GenBank/DDBJ whole genome shotgun (WGS) entry which is preliminary data.</text>
</comment>
<accession>A0A4R3NGY1</accession>
<evidence type="ECO:0000259" key="2">
    <source>
        <dbReference type="Pfam" id="PF08223"/>
    </source>
</evidence>
<dbReference type="PANTHER" id="PTHR30319:SF1">
    <property type="entry name" value="TRANSCRIPTIONAL REPRESSOR PAAX"/>
    <property type="match status" value="1"/>
</dbReference>
<evidence type="ECO:0000259" key="3">
    <source>
        <dbReference type="Pfam" id="PF20803"/>
    </source>
</evidence>
<dbReference type="EMBL" id="SMAS01000008">
    <property type="protein sequence ID" value="TCT30926.1"/>
    <property type="molecule type" value="Genomic_DNA"/>
</dbReference>
<dbReference type="PIRSF" id="PIRSF020623">
    <property type="entry name" value="PaaX"/>
    <property type="match status" value="1"/>
</dbReference>
<dbReference type="InterPro" id="IPR011965">
    <property type="entry name" value="PaaX_trns_reg"/>
</dbReference>
<dbReference type="PANTHER" id="PTHR30319">
    <property type="entry name" value="PHENYLACETIC ACID REGULATOR-RELATED TRANSCRIPTIONAL REPRESSOR"/>
    <property type="match status" value="1"/>
</dbReference>
<feature type="domain" description="Transcriptional repressor PaaX-like N-terminal" evidence="1">
    <location>
        <begin position="20"/>
        <end position="88"/>
    </location>
</feature>
<dbReference type="AlphaFoldDB" id="A0A4R3NGY1"/>
<dbReference type="InterPro" id="IPR048846">
    <property type="entry name" value="PaaX-like_central"/>
</dbReference>
<dbReference type="Proteomes" id="UP000295055">
    <property type="component" value="Unassembled WGS sequence"/>
</dbReference>
<dbReference type="InterPro" id="IPR012906">
    <property type="entry name" value="PaaX-like_N"/>
</dbReference>
<dbReference type="GO" id="GO:0006351">
    <property type="term" value="P:DNA-templated transcription"/>
    <property type="evidence" value="ECO:0007669"/>
    <property type="project" value="InterPro"/>
</dbReference>